<sequence length="219" mass="23174">MRQRLIPLLAVALASTALTACGSKTDVVSHGETEAIFVDVGPDGGPYLKYQVQISRQISPGNISAGVGNGDPAKADAEDSEYLRGLTPQQLALKQDPQNPIDNEVFFGVWIAAYNDTQQPLRSASPLGFTIVDTQDEHFKPVVSAPNPPNPYLYKQAIVPKHVGSGSGVQPAPNSPAGSSTTAGELLLFKIPQSSLENRPLVLHIKGPEGGEAEIDLDV</sequence>
<evidence type="ECO:0000313" key="3">
    <source>
        <dbReference type="EMBL" id="MDX8153009.1"/>
    </source>
</evidence>
<reference evidence="3 4" key="1">
    <citation type="submission" date="2023-11" db="EMBL/GenBank/DDBJ databases">
        <authorList>
            <person name="Xu M."/>
            <person name="Jiang T."/>
        </authorList>
    </citation>
    <scope>NUCLEOTIDE SEQUENCE [LARGE SCALE GENOMIC DNA]</scope>
    <source>
        <strain evidence="3 4">SD</strain>
    </source>
</reference>
<name>A0ABU4VME8_9ACTN</name>
<protein>
    <recommendedName>
        <fullName evidence="5">DUF4352 domain-containing protein</fullName>
    </recommendedName>
</protein>
<feature type="chain" id="PRO_5045529526" description="DUF4352 domain-containing protein" evidence="2">
    <location>
        <begin position="21"/>
        <end position="219"/>
    </location>
</feature>
<accession>A0ABU4VME8</accession>
<keyword evidence="4" id="KW-1185">Reference proteome</keyword>
<dbReference type="Proteomes" id="UP001277761">
    <property type="component" value="Unassembled WGS sequence"/>
</dbReference>
<evidence type="ECO:0000256" key="1">
    <source>
        <dbReference type="SAM" id="MobiDB-lite"/>
    </source>
</evidence>
<feature type="signal peptide" evidence="2">
    <location>
        <begin position="1"/>
        <end position="20"/>
    </location>
</feature>
<dbReference type="PROSITE" id="PS51257">
    <property type="entry name" value="PROKAR_LIPOPROTEIN"/>
    <property type="match status" value="1"/>
</dbReference>
<dbReference type="EMBL" id="JAXAVX010000010">
    <property type="protein sequence ID" value="MDX8153009.1"/>
    <property type="molecule type" value="Genomic_DNA"/>
</dbReference>
<comment type="caution">
    <text evidence="3">The sequence shown here is derived from an EMBL/GenBank/DDBJ whole genome shotgun (WGS) entry which is preliminary data.</text>
</comment>
<proteinExistence type="predicted"/>
<organism evidence="3 4">
    <name type="scientific">Patulibacter brassicae</name>
    <dbReference type="NCBI Taxonomy" id="1705717"/>
    <lineage>
        <taxon>Bacteria</taxon>
        <taxon>Bacillati</taxon>
        <taxon>Actinomycetota</taxon>
        <taxon>Thermoleophilia</taxon>
        <taxon>Solirubrobacterales</taxon>
        <taxon>Patulibacteraceae</taxon>
        <taxon>Patulibacter</taxon>
    </lineage>
</organism>
<dbReference type="RefSeq" id="WP_319955161.1">
    <property type="nucleotide sequence ID" value="NZ_JAXAVX010000010.1"/>
</dbReference>
<evidence type="ECO:0000256" key="2">
    <source>
        <dbReference type="SAM" id="SignalP"/>
    </source>
</evidence>
<keyword evidence="2" id="KW-0732">Signal</keyword>
<gene>
    <name evidence="3" type="ORF">SK069_15525</name>
</gene>
<evidence type="ECO:0000313" key="4">
    <source>
        <dbReference type="Proteomes" id="UP001277761"/>
    </source>
</evidence>
<evidence type="ECO:0008006" key="5">
    <source>
        <dbReference type="Google" id="ProtNLM"/>
    </source>
</evidence>
<feature type="region of interest" description="Disordered" evidence="1">
    <location>
        <begin position="61"/>
        <end position="80"/>
    </location>
</feature>